<comment type="catalytic activity">
    <reaction evidence="1">
        <text>a 1,2-diacyl-sn-glycero-3-phosphocholine + H2O = a 1,2-diacyl-sn-glycero-3-phosphate + choline + H(+)</text>
        <dbReference type="Rhea" id="RHEA:14445"/>
        <dbReference type="ChEBI" id="CHEBI:15354"/>
        <dbReference type="ChEBI" id="CHEBI:15377"/>
        <dbReference type="ChEBI" id="CHEBI:15378"/>
        <dbReference type="ChEBI" id="CHEBI:57643"/>
        <dbReference type="ChEBI" id="CHEBI:58608"/>
        <dbReference type="EC" id="3.1.4.4"/>
    </reaction>
</comment>
<dbReference type="PROSITE" id="PS50035">
    <property type="entry name" value="PLD"/>
    <property type="match status" value="2"/>
</dbReference>
<gene>
    <name evidence="9" type="ORF">FJZ00_01085</name>
</gene>
<feature type="compositionally biased region" description="Low complexity" evidence="7">
    <location>
        <begin position="428"/>
        <end position="450"/>
    </location>
</feature>
<sequence>AAEAELKRLIGADDVYARLLVAAGFKTLNQVANTAPETIHASIKQANAQFDIDGRLPSLEHVRAWVADAKRLTAPGEPPAPPKPAIQAWFTDTYQPTDAANRPIAEGNPNNPEKHLIALIDSARVGGTVDAALFELHLPGVTDALVRAKRERNVTVRLVTDTDYYYDRKDRTKVAHEIQKLLDAGIPVVQDNRSNLMHNKFLVIDSQTVWTGSLNVSDEGAFNQNNNSIQLESKELAENFTYGFDWMFTHRRFNPNRPQGGTPHKLVKIGDATVETLFSEENVSDRISELVRNAKSVKFLAFSFTDDQLGRAMRQVKANGGSVEGVVERVGATSKYGQYQPLKDAGADVYLDGNQSFMHHKVIILDEDSDNPIVITGSYNFSNGADDKNDENALVISGDKALTQKYVEEFKRVKAAAVAEEERRAKRTPAAPKASVTAPRAGAAPLPAAA</sequence>
<feature type="domain" description="PLD phosphodiesterase" evidence="8">
    <location>
        <begin position="193"/>
        <end position="220"/>
    </location>
</feature>
<evidence type="ECO:0000259" key="8">
    <source>
        <dbReference type="PROSITE" id="PS50035"/>
    </source>
</evidence>
<feature type="region of interest" description="Disordered" evidence="7">
    <location>
        <begin position="419"/>
        <end position="450"/>
    </location>
</feature>
<evidence type="ECO:0000256" key="5">
    <source>
        <dbReference type="ARBA" id="ARBA00022963"/>
    </source>
</evidence>
<dbReference type="InterPro" id="IPR051406">
    <property type="entry name" value="PLD_domain"/>
</dbReference>
<evidence type="ECO:0000313" key="9">
    <source>
        <dbReference type="EMBL" id="MBM3273717.1"/>
    </source>
</evidence>
<protein>
    <recommendedName>
        <fullName evidence="3">phospholipase D</fullName>
        <ecNumber evidence="3">3.1.4.4</ecNumber>
    </recommendedName>
</protein>
<comment type="caution">
    <text evidence="9">The sequence shown here is derived from an EMBL/GenBank/DDBJ whole genome shotgun (WGS) entry which is preliminary data.</text>
</comment>
<dbReference type="InterPro" id="IPR025567">
    <property type="entry name" value="DUF4332"/>
</dbReference>
<name>A0A937X3S6_9BACT</name>
<dbReference type="GO" id="GO:0016042">
    <property type="term" value="P:lipid catabolic process"/>
    <property type="evidence" value="ECO:0007669"/>
    <property type="project" value="UniProtKB-KW"/>
</dbReference>
<accession>A0A937X3S6</accession>
<dbReference type="Pfam" id="PF14229">
    <property type="entry name" value="DUF4332"/>
    <property type="match status" value="1"/>
</dbReference>
<dbReference type="GO" id="GO:0016891">
    <property type="term" value="F:RNA endonuclease activity producing 5'-phosphomonoesters, hydrolytic mechanism"/>
    <property type="evidence" value="ECO:0007669"/>
    <property type="project" value="TreeGrafter"/>
</dbReference>
<comment type="similarity">
    <text evidence="2">Belongs to the phospholipase D family.</text>
</comment>
<evidence type="ECO:0000256" key="3">
    <source>
        <dbReference type="ARBA" id="ARBA00012027"/>
    </source>
</evidence>
<dbReference type="InterPro" id="IPR025202">
    <property type="entry name" value="PLD-like_dom"/>
</dbReference>
<dbReference type="Gene3D" id="3.30.870.10">
    <property type="entry name" value="Endonuclease Chain A"/>
    <property type="match status" value="2"/>
</dbReference>
<evidence type="ECO:0000256" key="6">
    <source>
        <dbReference type="ARBA" id="ARBA00023098"/>
    </source>
</evidence>
<dbReference type="Proteomes" id="UP000703893">
    <property type="component" value="Unassembled WGS sequence"/>
</dbReference>
<dbReference type="EMBL" id="VGJX01000034">
    <property type="protein sequence ID" value="MBM3273717.1"/>
    <property type="molecule type" value="Genomic_DNA"/>
</dbReference>
<reference evidence="9 10" key="1">
    <citation type="submission" date="2019-03" db="EMBL/GenBank/DDBJ databases">
        <title>Lake Tanganyika Metagenome-Assembled Genomes (MAGs).</title>
        <authorList>
            <person name="Tran P."/>
        </authorList>
    </citation>
    <scope>NUCLEOTIDE SEQUENCE [LARGE SCALE GENOMIC DNA]</scope>
    <source>
        <strain evidence="9">K_DeepCast_65m_m2_236</strain>
    </source>
</reference>
<evidence type="ECO:0000256" key="2">
    <source>
        <dbReference type="ARBA" id="ARBA00008664"/>
    </source>
</evidence>
<dbReference type="AlphaFoldDB" id="A0A937X3S6"/>
<dbReference type="Pfam" id="PF13091">
    <property type="entry name" value="PLDc_2"/>
    <property type="match status" value="2"/>
</dbReference>
<dbReference type="GO" id="GO:0004630">
    <property type="term" value="F:phospholipase D activity"/>
    <property type="evidence" value="ECO:0007669"/>
    <property type="project" value="UniProtKB-EC"/>
</dbReference>
<dbReference type="PANTHER" id="PTHR43856">
    <property type="entry name" value="CARDIOLIPIN HYDROLASE"/>
    <property type="match status" value="1"/>
</dbReference>
<feature type="non-terminal residue" evidence="9">
    <location>
        <position position="1"/>
    </location>
</feature>
<dbReference type="SUPFAM" id="SSF56024">
    <property type="entry name" value="Phospholipase D/nuclease"/>
    <property type="match status" value="2"/>
</dbReference>
<keyword evidence="6" id="KW-0443">Lipid metabolism</keyword>
<organism evidence="9 10">
    <name type="scientific">Candidatus Tanganyikabacteria bacterium</name>
    <dbReference type="NCBI Taxonomy" id="2961651"/>
    <lineage>
        <taxon>Bacteria</taxon>
        <taxon>Bacillati</taxon>
        <taxon>Candidatus Sericytochromatia</taxon>
        <taxon>Candidatus Tanganyikabacteria</taxon>
    </lineage>
</organism>
<dbReference type="EC" id="3.1.4.4" evidence="3"/>
<dbReference type="GO" id="GO:0006793">
    <property type="term" value="P:phosphorus metabolic process"/>
    <property type="evidence" value="ECO:0007669"/>
    <property type="project" value="UniProtKB-ARBA"/>
</dbReference>
<evidence type="ECO:0000256" key="1">
    <source>
        <dbReference type="ARBA" id="ARBA00000798"/>
    </source>
</evidence>
<dbReference type="SMART" id="SM00155">
    <property type="entry name" value="PLDc"/>
    <property type="match status" value="2"/>
</dbReference>
<keyword evidence="5" id="KW-0442">Lipid degradation</keyword>
<proteinExistence type="inferred from homology"/>
<evidence type="ECO:0000256" key="7">
    <source>
        <dbReference type="SAM" id="MobiDB-lite"/>
    </source>
</evidence>
<dbReference type="InterPro" id="IPR001736">
    <property type="entry name" value="PLipase_D/transphosphatidylase"/>
</dbReference>
<dbReference type="CDD" id="cd09116">
    <property type="entry name" value="PLDc_Nuc_like"/>
    <property type="match status" value="1"/>
</dbReference>
<dbReference type="PANTHER" id="PTHR43856:SF1">
    <property type="entry name" value="MITOCHONDRIAL CARDIOLIPIN HYDROLASE"/>
    <property type="match status" value="1"/>
</dbReference>
<evidence type="ECO:0000313" key="10">
    <source>
        <dbReference type="Proteomes" id="UP000703893"/>
    </source>
</evidence>
<feature type="domain" description="PLD phosphodiesterase" evidence="8">
    <location>
        <begin position="354"/>
        <end position="385"/>
    </location>
</feature>
<evidence type="ECO:0000256" key="4">
    <source>
        <dbReference type="ARBA" id="ARBA00022801"/>
    </source>
</evidence>
<keyword evidence="4" id="KW-0378">Hydrolase</keyword>